<feature type="domain" description="Sulfotransferase" evidence="3">
    <location>
        <begin position="42"/>
        <end position="295"/>
    </location>
</feature>
<comment type="similarity">
    <text evidence="1">Belongs to the sulfotransferase 1 family.</text>
</comment>
<evidence type="ECO:0000313" key="5">
    <source>
        <dbReference type="Proteomes" id="UP001353858"/>
    </source>
</evidence>
<accession>A0AAN7QLQ1</accession>
<proteinExistence type="inferred from homology"/>
<dbReference type="Gene3D" id="3.40.50.300">
    <property type="entry name" value="P-loop containing nucleotide triphosphate hydrolases"/>
    <property type="match status" value="1"/>
</dbReference>
<dbReference type="InterPro" id="IPR000863">
    <property type="entry name" value="Sulfotransferase_dom"/>
</dbReference>
<evidence type="ECO:0000259" key="3">
    <source>
        <dbReference type="Pfam" id="PF00685"/>
    </source>
</evidence>
<keyword evidence="2" id="KW-0808">Transferase</keyword>
<reference evidence="5" key="1">
    <citation type="submission" date="2023-01" db="EMBL/GenBank/DDBJ databases">
        <title>Key to firefly adult light organ development and bioluminescence: homeobox transcription factors regulate luciferase expression and transportation to peroxisome.</title>
        <authorList>
            <person name="Fu X."/>
        </authorList>
    </citation>
    <scope>NUCLEOTIDE SEQUENCE [LARGE SCALE GENOMIC DNA]</scope>
</reference>
<dbReference type="PANTHER" id="PTHR11783">
    <property type="entry name" value="SULFOTRANSFERASE SULT"/>
    <property type="match status" value="1"/>
</dbReference>
<gene>
    <name evidence="4" type="ORF">RN001_007002</name>
</gene>
<sequence>MANLFNEEELQILKNEHFTTNFDSETMKNILQEIKNFKVRETDVIVAGYPRCGTTWTQEMVWLIANDLNFEKAKIFIDERFPNLEVIGFNMKQNPAITIPEYYSDSIKFIERMTDPRFYKTHVKPSLLPDQILTGQVKPKMIYVHRDVKDACLSSYHYLKNVVKLYDGPLENYYKHYILKDGLLGNFWESVLYFWKRRHEENVLFITYEEMKNDLLEVVRRVATFLDKKLTGKQEIELSKWLEFKNCQNNPALNHNDIYKQSGFIRLGKIGQYTKEMSPEIIEKLDSWSKQCVEGSDYDYLN</sequence>
<name>A0AAN7QLQ1_9COLE</name>
<dbReference type="Pfam" id="PF00685">
    <property type="entry name" value="Sulfotransfer_1"/>
    <property type="match status" value="1"/>
</dbReference>
<dbReference type="AlphaFoldDB" id="A0AAN7QLQ1"/>
<keyword evidence="5" id="KW-1185">Reference proteome</keyword>
<dbReference type="Proteomes" id="UP001353858">
    <property type="component" value="Unassembled WGS sequence"/>
</dbReference>
<dbReference type="SUPFAM" id="SSF52540">
    <property type="entry name" value="P-loop containing nucleoside triphosphate hydrolases"/>
    <property type="match status" value="1"/>
</dbReference>
<protein>
    <recommendedName>
        <fullName evidence="3">Sulfotransferase domain-containing protein</fullName>
    </recommendedName>
</protein>
<comment type="caution">
    <text evidence="4">The sequence shown here is derived from an EMBL/GenBank/DDBJ whole genome shotgun (WGS) entry which is preliminary data.</text>
</comment>
<organism evidence="4 5">
    <name type="scientific">Aquatica leii</name>
    <dbReference type="NCBI Taxonomy" id="1421715"/>
    <lineage>
        <taxon>Eukaryota</taxon>
        <taxon>Metazoa</taxon>
        <taxon>Ecdysozoa</taxon>
        <taxon>Arthropoda</taxon>
        <taxon>Hexapoda</taxon>
        <taxon>Insecta</taxon>
        <taxon>Pterygota</taxon>
        <taxon>Neoptera</taxon>
        <taxon>Endopterygota</taxon>
        <taxon>Coleoptera</taxon>
        <taxon>Polyphaga</taxon>
        <taxon>Elateriformia</taxon>
        <taxon>Elateroidea</taxon>
        <taxon>Lampyridae</taxon>
        <taxon>Luciolinae</taxon>
        <taxon>Aquatica</taxon>
    </lineage>
</organism>
<evidence type="ECO:0000256" key="1">
    <source>
        <dbReference type="ARBA" id="ARBA00005771"/>
    </source>
</evidence>
<evidence type="ECO:0000256" key="2">
    <source>
        <dbReference type="ARBA" id="ARBA00022679"/>
    </source>
</evidence>
<evidence type="ECO:0000313" key="4">
    <source>
        <dbReference type="EMBL" id="KAK4883683.1"/>
    </source>
</evidence>
<dbReference type="InterPro" id="IPR027417">
    <property type="entry name" value="P-loop_NTPase"/>
</dbReference>
<dbReference type="EMBL" id="JARPUR010000002">
    <property type="protein sequence ID" value="KAK4883683.1"/>
    <property type="molecule type" value="Genomic_DNA"/>
</dbReference>
<dbReference type="GO" id="GO:0008146">
    <property type="term" value="F:sulfotransferase activity"/>
    <property type="evidence" value="ECO:0007669"/>
    <property type="project" value="InterPro"/>
</dbReference>